<keyword evidence="3" id="KW-1185">Reference proteome</keyword>
<accession>A0A1B7T9R3</accession>
<evidence type="ECO:0000313" key="2">
    <source>
        <dbReference type="EMBL" id="OBA25448.1"/>
    </source>
</evidence>
<dbReference type="AlphaFoldDB" id="A0A1B7T9R3"/>
<keyword evidence="1" id="KW-0472">Membrane</keyword>
<name>A0A1B7T9R3_9ASCO</name>
<comment type="caution">
    <text evidence="2">The sequence shown here is derived from an EMBL/GenBank/DDBJ whole genome shotgun (WGS) entry which is preliminary data.</text>
</comment>
<reference evidence="3" key="1">
    <citation type="journal article" date="2016" name="Proc. Natl. Acad. Sci. U.S.A.">
        <title>Comparative genomics of biotechnologically important yeasts.</title>
        <authorList>
            <person name="Riley R."/>
            <person name="Haridas S."/>
            <person name="Wolfe K.H."/>
            <person name="Lopes M.R."/>
            <person name="Hittinger C.T."/>
            <person name="Goeker M."/>
            <person name="Salamov A.A."/>
            <person name="Wisecaver J.H."/>
            <person name="Long T.M."/>
            <person name="Calvey C.H."/>
            <person name="Aerts A.L."/>
            <person name="Barry K.W."/>
            <person name="Choi C."/>
            <person name="Clum A."/>
            <person name="Coughlan A.Y."/>
            <person name="Deshpande S."/>
            <person name="Douglass A.P."/>
            <person name="Hanson S.J."/>
            <person name="Klenk H.-P."/>
            <person name="LaButti K.M."/>
            <person name="Lapidus A."/>
            <person name="Lindquist E.A."/>
            <person name="Lipzen A.M."/>
            <person name="Meier-Kolthoff J.P."/>
            <person name="Ohm R.A."/>
            <person name="Otillar R.P."/>
            <person name="Pangilinan J.L."/>
            <person name="Peng Y."/>
            <person name="Rokas A."/>
            <person name="Rosa C.A."/>
            <person name="Scheuner C."/>
            <person name="Sibirny A.A."/>
            <person name="Slot J.C."/>
            <person name="Stielow J.B."/>
            <person name="Sun H."/>
            <person name="Kurtzman C.P."/>
            <person name="Blackwell M."/>
            <person name="Grigoriev I.V."/>
            <person name="Jeffries T.W."/>
        </authorList>
    </citation>
    <scope>NUCLEOTIDE SEQUENCE [LARGE SCALE GENOMIC DNA]</scope>
    <source>
        <strain evidence="3">NRRL Y-1626</strain>
    </source>
</reference>
<dbReference type="Proteomes" id="UP000092321">
    <property type="component" value="Unassembled WGS sequence"/>
</dbReference>
<evidence type="ECO:0000313" key="3">
    <source>
        <dbReference type="Proteomes" id="UP000092321"/>
    </source>
</evidence>
<dbReference type="EMBL" id="LXPE01000100">
    <property type="protein sequence ID" value="OBA25448.1"/>
    <property type="molecule type" value="Genomic_DNA"/>
</dbReference>
<dbReference type="OrthoDB" id="4064992at2759"/>
<feature type="transmembrane region" description="Helical" evidence="1">
    <location>
        <begin position="90"/>
        <end position="107"/>
    </location>
</feature>
<feature type="transmembrane region" description="Helical" evidence="1">
    <location>
        <begin position="54"/>
        <end position="78"/>
    </location>
</feature>
<protein>
    <submittedName>
        <fullName evidence="2">Uncharacterized protein</fullName>
    </submittedName>
</protein>
<organism evidence="2 3">
    <name type="scientific">Hanseniaspora valbyensis NRRL Y-1626</name>
    <dbReference type="NCBI Taxonomy" id="766949"/>
    <lineage>
        <taxon>Eukaryota</taxon>
        <taxon>Fungi</taxon>
        <taxon>Dikarya</taxon>
        <taxon>Ascomycota</taxon>
        <taxon>Saccharomycotina</taxon>
        <taxon>Saccharomycetes</taxon>
        <taxon>Saccharomycodales</taxon>
        <taxon>Saccharomycodaceae</taxon>
        <taxon>Hanseniaspora</taxon>
    </lineage>
</organism>
<proteinExistence type="predicted"/>
<evidence type="ECO:0000256" key="1">
    <source>
        <dbReference type="SAM" id="Phobius"/>
    </source>
</evidence>
<gene>
    <name evidence="2" type="ORF">HANVADRAFT_63675</name>
</gene>
<keyword evidence="1" id="KW-1133">Transmembrane helix</keyword>
<sequence length="153" mass="17186">MNYAFLSQENDSGERVYKAGSAASAYDVTLEDKMFGASFSKANIYKTKDVSRGIILVSAFIVLTSAFIFFLGVVIVIKYRTLPLEFSGKMVGNSCIIVFCIMFAFFLHKLNLRLYKYVCKNSTGAYSRLVNLQFMNGGALENIEMQQGMKRND</sequence>
<keyword evidence="1" id="KW-0812">Transmembrane</keyword>